<accession>A0AA91IMC1</accession>
<proteinExistence type="predicted"/>
<evidence type="ECO:0000313" key="1">
    <source>
        <dbReference type="EMBL" id="OAT56545.1"/>
    </source>
</evidence>
<gene>
    <name evidence="1" type="ORF">M993_04771</name>
</gene>
<sequence length="59" mass="6794">MTACEIKERIEAEIGEFIGLKCRELKEQTGLNVVSMEVLPRPMRNDAEWKGPYVRITLT</sequence>
<dbReference type="RefSeq" id="WP_061554329.1">
    <property type="nucleotide sequence ID" value="NZ_LXEX01000077.1"/>
</dbReference>
<evidence type="ECO:0000313" key="2">
    <source>
        <dbReference type="Proteomes" id="UP000078431"/>
    </source>
</evidence>
<dbReference type="EMBL" id="LXEX01000077">
    <property type="protein sequence ID" value="OAT56545.1"/>
    <property type="molecule type" value="Genomic_DNA"/>
</dbReference>
<dbReference type="AlphaFoldDB" id="A0AA91IMC1"/>
<comment type="caution">
    <text evidence="1">The sequence shown here is derived from an EMBL/GenBank/DDBJ whole genome shotgun (WGS) entry which is preliminary data.</text>
</comment>
<reference evidence="1 2" key="1">
    <citation type="submission" date="2016-04" db="EMBL/GenBank/DDBJ databases">
        <title>ATOL: Assembling a taxonomically balanced genome-scale reconstruction of the evolutionary history of the Enterobacteriaceae.</title>
        <authorList>
            <person name="Plunkett G.III."/>
            <person name="Neeno-Eckwall E.C."/>
            <person name="Glasner J.D."/>
            <person name="Perna N.T."/>
        </authorList>
    </citation>
    <scope>NUCLEOTIDE SEQUENCE [LARGE SCALE GENOMIC DNA]</scope>
    <source>
        <strain evidence="1 2">ATCC 12841</strain>
    </source>
</reference>
<name>A0AA91IMC1_9GAMM</name>
<organism evidence="1 2">
    <name type="scientific">Obesumbacterium proteus ATCC 12841</name>
    <dbReference type="NCBI Taxonomy" id="1354268"/>
    <lineage>
        <taxon>Bacteria</taxon>
        <taxon>Pseudomonadati</taxon>
        <taxon>Pseudomonadota</taxon>
        <taxon>Gammaproteobacteria</taxon>
        <taxon>Enterobacterales</taxon>
        <taxon>Hafniaceae</taxon>
        <taxon>Obesumbacterium</taxon>
    </lineage>
</organism>
<keyword evidence="2" id="KW-1185">Reference proteome</keyword>
<dbReference type="Proteomes" id="UP000078431">
    <property type="component" value="Unassembled WGS sequence"/>
</dbReference>
<protein>
    <submittedName>
        <fullName evidence="1">Uncharacterized protein</fullName>
    </submittedName>
</protein>